<proteinExistence type="predicted"/>
<protein>
    <submittedName>
        <fullName evidence="2">MurR/RpiR family transcriptional regulator</fullName>
    </submittedName>
</protein>
<dbReference type="Pfam" id="PF01380">
    <property type="entry name" value="SIS"/>
    <property type="match status" value="1"/>
</dbReference>
<dbReference type="GO" id="GO:0003700">
    <property type="term" value="F:DNA-binding transcription factor activity"/>
    <property type="evidence" value="ECO:0007669"/>
    <property type="project" value="InterPro"/>
</dbReference>
<feature type="non-terminal residue" evidence="2">
    <location>
        <position position="1"/>
    </location>
</feature>
<evidence type="ECO:0000259" key="1">
    <source>
        <dbReference type="Pfam" id="PF01380"/>
    </source>
</evidence>
<dbReference type="InterPro" id="IPR046348">
    <property type="entry name" value="SIS_dom_sf"/>
</dbReference>
<dbReference type="Gene3D" id="3.40.50.10490">
    <property type="entry name" value="Glucose-6-phosphate isomerase like protein, domain 1"/>
    <property type="match status" value="1"/>
</dbReference>
<dbReference type="GO" id="GO:0003677">
    <property type="term" value="F:DNA binding"/>
    <property type="evidence" value="ECO:0007669"/>
    <property type="project" value="InterPro"/>
</dbReference>
<organism evidence="2 3">
    <name type="scientific">Alteromonas australica</name>
    <dbReference type="NCBI Taxonomy" id="589873"/>
    <lineage>
        <taxon>Bacteria</taxon>
        <taxon>Pseudomonadati</taxon>
        <taxon>Pseudomonadota</taxon>
        <taxon>Gammaproteobacteria</taxon>
        <taxon>Alteromonadales</taxon>
        <taxon>Alteromonadaceae</taxon>
        <taxon>Alteromonas/Salinimonas group</taxon>
        <taxon>Alteromonas</taxon>
    </lineage>
</organism>
<gene>
    <name evidence="2" type="ORF">DEB45_02335</name>
</gene>
<dbReference type="Proteomes" id="UP000264779">
    <property type="component" value="Unassembled WGS sequence"/>
</dbReference>
<feature type="domain" description="SIS" evidence="1">
    <location>
        <begin position="22"/>
        <end position="143"/>
    </location>
</feature>
<dbReference type="GO" id="GO:0097367">
    <property type="term" value="F:carbohydrate derivative binding"/>
    <property type="evidence" value="ECO:0007669"/>
    <property type="project" value="InterPro"/>
</dbReference>
<dbReference type="InterPro" id="IPR047640">
    <property type="entry name" value="RpiR-like"/>
</dbReference>
<comment type="caution">
    <text evidence="2">The sequence shown here is derived from an EMBL/GenBank/DDBJ whole genome shotgun (WGS) entry which is preliminary data.</text>
</comment>
<dbReference type="EMBL" id="DONK01000034">
    <property type="protein sequence ID" value="HBU50073.1"/>
    <property type="molecule type" value="Genomic_DNA"/>
</dbReference>
<dbReference type="PANTHER" id="PTHR30514">
    <property type="entry name" value="GLUCOKINASE"/>
    <property type="match status" value="1"/>
</dbReference>
<dbReference type="SUPFAM" id="SSF53697">
    <property type="entry name" value="SIS domain"/>
    <property type="match status" value="1"/>
</dbReference>
<dbReference type="InterPro" id="IPR001347">
    <property type="entry name" value="SIS_dom"/>
</dbReference>
<reference evidence="2 3" key="1">
    <citation type="journal article" date="2018" name="Nat. Biotechnol.">
        <title>A standardized bacterial taxonomy based on genome phylogeny substantially revises the tree of life.</title>
        <authorList>
            <person name="Parks D.H."/>
            <person name="Chuvochina M."/>
            <person name="Waite D.W."/>
            <person name="Rinke C."/>
            <person name="Skarshewski A."/>
            <person name="Chaumeil P.A."/>
            <person name="Hugenholtz P."/>
        </authorList>
    </citation>
    <scope>NUCLEOTIDE SEQUENCE [LARGE SCALE GENOMIC DNA]</scope>
    <source>
        <strain evidence="2">UBA11621</strain>
    </source>
</reference>
<dbReference type="AlphaFoldDB" id="A0A358DVU7"/>
<dbReference type="PANTHER" id="PTHR30514:SF18">
    <property type="entry name" value="RPIR-FAMILY TRANSCRIPTIONAL REGULATOR"/>
    <property type="match status" value="1"/>
</dbReference>
<dbReference type="GO" id="GO:1901135">
    <property type="term" value="P:carbohydrate derivative metabolic process"/>
    <property type="evidence" value="ECO:0007669"/>
    <property type="project" value="InterPro"/>
</dbReference>
<accession>A0A358DVU7</accession>
<evidence type="ECO:0000313" key="3">
    <source>
        <dbReference type="Proteomes" id="UP000264779"/>
    </source>
</evidence>
<name>A0A358DVU7_9ALTE</name>
<evidence type="ECO:0000313" key="2">
    <source>
        <dbReference type="EMBL" id="HBU50073.1"/>
    </source>
</evidence>
<sequence>SNLTQTFAGIHEDTLLDIAERLAKAKQITLIGFRNAYPLALHFRQQLKQIRTSVRLLPQPGQTLGEDIVDLGDDDVVILFGFRRRTRQFKYVLSAIKHAQVILITDPTGQIYRNQVSKLVVCHLGNDAPFDSYAAPMSLLSAICNRTYSLLGDAATERVNSITETYASLDELERK</sequence>